<keyword evidence="2" id="KW-1133">Transmembrane helix</keyword>
<dbReference type="AlphaFoldDB" id="A0A6C0H4B5"/>
<name>A0A6C0H4B5_9ZZZZ</name>
<keyword evidence="2" id="KW-0472">Membrane</keyword>
<proteinExistence type="predicted"/>
<protein>
    <submittedName>
        <fullName evidence="3">Uncharacterized protein</fullName>
    </submittedName>
</protein>
<evidence type="ECO:0000256" key="1">
    <source>
        <dbReference type="SAM" id="Coils"/>
    </source>
</evidence>
<keyword evidence="1" id="KW-0175">Coiled coil</keyword>
<feature type="transmembrane region" description="Helical" evidence="2">
    <location>
        <begin position="329"/>
        <end position="352"/>
    </location>
</feature>
<feature type="transmembrane region" description="Helical" evidence="2">
    <location>
        <begin position="298"/>
        <end position="317"/>
    </location>
</feature>
<evidence type="ECO:0000256" key="2">
    <source>
        <dbReference type="SAM" id="Phobius"/>
    </source>
</evidence>
<reference evidence="3" key="1">
    <citation type="journal article" date="2020" name="Nature">
        <title>Giant virus diversity and host interactions through global metagenomics.</title>
        <authorList>
            <person name="Schulz F."/>
            <person name="Roux S."/>
            <person name="Paez-Espino D."/>
            <person name="Jungbluth S."/>
            <person name="Walsh D.A."/>
            <person name="Denef V.J."/>
            <person name="McMahon K.D."/>
            <person name="Konstantinidis K.T."/>
            <person name="Eloe-Fadrosh E.A."/>
            <person name="Kyrpides N.C."/>
            <person name="Woyke T."/>
        </authorList>
    </citation>
    <scope>NUCLEOTIDE SEQUENCE</scope>
    <source>
        <strain evidence="3">GVMAG-M-3300023179-63</strain>
    </source>
</reference>
<sequence length="376" mass="43002">MGKAASKPSNTCPDCNCDAEVPRVIAACNKAGSSGVSNTLEQTMTSLMGKENADAIMKDYADALAPNSKWVADYKKIAESFNNHEGFIEGMDTCVPCNCKAAADDIINECQKSTQYIQGAIDSTIKDGNIDTGTRDLLMPITDETNQTKQTNNDWKTIFYPSIKIKQSNKEGFIEGNEGITSTDLAQFTRDAVESRHATFRDRARFEEECRINAYTTMNGFIITERRIIQSLYDYYIAFTKDYASLYLHRESFTKAINNKLDELQRIQAKIDSYKTNLHVDNRKNLYQTSSYDFYTNIRLYILLVYYSAVIIYLIFSKFVSEKQYTNKFLVLLLFIYLIMPIILAHLINFAYEGYIYFLEANNLKEDAKSYEDIIK</sequence>
<feature type="coiled-coil region" evidence="1">
    <location>
        <begin position="250"/>
        <end position="277"/>
    </location>
</feature>
<evidence type="ECO:0000313" key="3">
    <source>
        <dbReference type="EMBL" id="QHT75402.1"/>
    </source>
</evidence>
<keyword evidence="2" id="KW-0812">Transmembrane</keyword>
<organism evidence="3">
    <name type="scientific">viral metagenome</name>
    <dbReference type="NCBI Taxonomy" id="1070528"/>
    <lineage>
        <taxon>unclassified sequences</taxon>
        <taxon>metagenomes</taxon>
        <taxon>organismal metagenomes</taxon>
    </lineage>
</organism>
<dbReference type="EMBL" id="MN739870">
    <property type="protein sequence ID" value="QHT75402.1"/>
    <property type="molecule type" value="Genomic_DNA"/>
</dbReference>
<accession>A0A6C0H4B5</accession>